<feature type="compositionally biased region" description="Pro residues" evidence="5">
    <location>
        <begin position="1"/>
        <end position="12"/>
    </location>
</feature>
<dbReference type="InterPro" id="IPR036390">
    <property type="entry name" value="WH_DNA-bd_sf"/>
</dbReference>
<dbReference type="GO" id="GO:0003677">
    <property type="term" value="F:DNA binding"/>
    <property type="evidence" value="ECO:0007669"/>
    <property type="project" value="UniProtKB-KW"/>
</dbReference>
<organism evidence="7 8">
    <name type="scientific">Cyclotella atomus</name>
    <dbReference type="NCBI Taxonomy" id="382360"/>
    <lineage>
        <taxon>Eukaryota</taxon>
        <taxon>Sar</taxon>
        <taxon>Stramenopiles</taxon>
        <taxon>Ochrophyta</taxon>
        <taxon>Bacillariophyta</taxon>
        <taxon>Coscinodiscophyceae</taxon>
        <taxon>Thalassiosirophycidae</taxon>
        <taxon>Stephanodiscales</taxon>
        <taxon>Stephanodiscaceae</taxon>
        <taxon>Cyclotella</taxon>
    </lineage>
</organism>
<evidence type="ECO:0000313" key="7">
    <source>
        <dbReference type="EMBL" id="KAL3803933.1"/>
    </source>
</evidence>
<evidence type="ECO:0000313" key="8">
    <source>
        <dbReference type="Proteomes" id="UP001530400"/>
    </source>
</evidence>
<dbReference type="InterPro" id="IPR000232">
    <property type="entry name" value="HSF_DNA-bd"/>
</dbReference>
<reference evidence="7 8" key="1">
    <citation type="submission" date="2024-10" db="EMBL/GenBank/DDBJ databases">
        <title>Updated reference genomes for cyclostephanoid diatoms.</title>
        <authorList>
            <person name="Roberts W.R."/>
            <person name="Alverson A.J."/>
        </authorList>
    </citation>
    <scope>NUCLEOTIDE SEQUENCE [LARGE SCALE GENOMIC DNA]</scope>
    <source>
        <strain evidence="7 8">AJA010-31</strain>
    </source>
</reference>
<name>A0ABD3QUR3_9STRA</name>
<dbReference type="Pfam" id="PF00447">
    <property type="entry name" value="HSF_DNA-bind"/>
    <property type="match status" value="1"/>
</dbReference>
<dbReference type="GO" id="GO:0005634">
    <property type="term" value="C:nucleus"/>
    <property type="evidence" value="ECO:0007669"/>
    <property type="project" value="UniProtKB-SubCell"/>
</dbReference>
<keyword evidence="2" id="KW-0238">DNA-binding</keyword>
<proteinExistence type="inferred from homology"/>
<dbReference type="EMBL" id="JALLPJ020000061">
    <property type="protein sequence ID" value="KAL3803933.1"/>
    <property type="molecule type" value="Genomic_DNA"/>
</dbReference>
<dbReference type="PRINTS" id="PR00056">
    <property type="entry name" value="HSFDOMAIN"/>
</dbReference>
<accession>A0ABD3QUR3</accession>
<evidence type="ECO:0000256" key="2">
    <source>
        <dbReference type="ARBA" id="ARBA00023125"/>
    </source>
</evidence>
<dbReference type="Gene3D" id="1.10.10.10">
    <property type="entry name" value="Winged helix-like DNA-binding domain superfamily/Winged helix DNA-binding domain"/>
    <property type="match status" value="1"/>
</dbReference>
<evidence type="ECO:0000256" key="1">
    <source>
        <dbReference type="ARBA" id="ARBA00004123"/>
    </source>
</evidence>
<feature type="compositionally biased region" description="Low complexity" evidence="5">
    <location>
        <begin position="328"/>
        <end position="344"/>
    </location>
</feature>
<evidence type="ECO:0000256" key="4">
    <source>
        <dbReference type="RuleBase" id="RU004020"/>
    </source>
</evidence>
<feature type="compositionally biased region" description="Basic and acidic residues" evidence="5">
    <location>
        <begin position="57"/>
        <end position="71"/>
    </location>
</feature>
<comment type="caution">
    <text evidence="7">The sequence shown here is derived from an EMBL/GenBank/DDBJ whole genome shotgun (WGS) entry which is preliminary data.</text>
</comment>
<feature type="domain" description="HSF-type DNA-binding" evidence="6">
    <location>
        <begin position="81"/>
        <end position="177"/>
    </location>
</feature>
<dbReference type="Proteomes" id="UP001530400">
    <property type="component" value="Unassembled WGS sequence"/>
</dbReference>
<dbReference type="SUPFAM" id="SSF46785">
    <property type="entry name" value="Winged helix' DNA-binding domain"/>
    <property type="match status" value="1"/>
</dbReference>
<evidence type="ECO:0000256" key="5">
    <source>
        <dbReference type="SAM" id="MobiDB-lite"/>
    </source>
</evidence>
<comment type="similarity">
    <text evidence="4">Belongs to the HSF family.</text>
</comment>
<feature type="compositionally biased region" description="Low complexity" evidence="5">
    <location>
        <begin position="21"/>
        <end position="37"/>
    </location>
</feature>
<dbReference type="PANTHER" id="PTHR10015">
    <property type="entry name" value="HEAT SHOCK TRANSCRIPTION FACTOR"/>
    <property type="match status" value="1"/>
</dbReference>
<feature type="region of interest" description="Disordered" evidence="5">
    <location>
        <begin position="301"/>
        <end position="368"/>
    </location>
</feature>
<keyword evidence="3" id="KW-0539">Nucleus</keyword>
<dbReference type="PANTHER" id="PTHR10015:SF206">
    <property type="entry name" value="HSF-TYPE DNA-BINDING DOMAIN-CONTAINING PROTEIN"/>
    <property type="match status" value="1"/>
</dbReference>
<keyword evidence="8" id="KW-1185">Reference proteome</keyword>
<protein>
    <recommendedName>
        <fullName evidence="6">HSF-type DNA-binding domain-containing protein</fullName>
    </recommendedName>
</protein>
<evidence type="ECO:0000259" key="6">
    <source>
        <dbReference type="SMART" id="SM00415"/>
    </source>
</evidence>
<gene>
    <name evidence="7" type="ORF">ACHAWO_013736</name>
</gene>
<sequence length="368" mass="41582">MAEPPPPPPPPLYDNNEEQAPHAAAYPPAPAAAVGAPIISQAHLPSPTSRKAAPPRQTDHTYHDWAKHPPDDYAIRSSKKADNNFPAKLHRILSNPEHDHAICWQPHGRAWKIIDKNALVSQVCPHYFGQTKFESFTRQLSGWGFKRLHQSGPDFHCYYHECFLRGLPHLTRLMKRSEPNQGKMLPHVDGEPNFYEMDLKHPLPPPAAVPHPHHNANGYYHGHPPPPQYPGGSAPWDPYNPSANAGMMNPYYGHMPSQHQQYPGYPPQPYPYPYPPPMHQHQPGQPYPGCPPQPYPYPYRGMPSPQQAMPPPQPAMEHAHPGIHHPEAAYPYAAAPQEQPQHQPNVEPRQLQVEYHLNQDFQDDSNDV</sequence>
<dbReference type="FunFam" id="1.10.10.10:FF:000479">
    <property type="entry name" value="Predicted protein"/>
    <property type="match status" value="1"/>
</dbReference>
<feature type="region of interest" description="Disordered" evidence="5">
    <location>
        <begin position="1"/>
        <end position="71"/>
    </location>
</feature>
<feature type="region of interest" description="Disordered" evidence="5">
    <location>
        <begin position="206"/>
        <end position="226"/>
    </location>
</feature>
<dbReference type="InterPro" id="IPR036388">
    <property type="entry name" value="WH-like_DNA-bd_sf"/>
</dbReference>
<comment type="subcellular location">
    <subcellularLocation>
        <location evidence="1">Nucleus</location>
    </subcellularLocation>
</comment>
<dbReference type="SMART" id="SM00415">
    <property type="entry name" value="HSF"/>
    <property type="match status" value="1"/>
</dbReference>
<feature type="compositionally biased region" description="Basic and acidic residues" evidence="5">
    <location>
        <begin position="317"/>
        <end position="327"/>
    </location>
</feature>
<evidence type="ECO:0000256" key="3">
    <source>
        <dbReference type="ARBA" id="ARBA00023242"/>
    </source>
</evidence>
<dbReference type="AlphaFoldDB" id="A0ABD3QUR3"/>